<protein>
    <submittedName>
        <fullName evidence="3">Patatin-like phospholipase family protein</fullName>
    </submittedName>
</protein>
<feature type="region of interest" description="Disordered" evidence="1">
    <location>
        <begin position="971"/>
        <end position="991"/>
    </location>
</feature>
<feature type="transmembrane region" description="Helical" evidence="2">
    <location>
        <begin position="771"/>
        <end position="792"/>
    </location>
</feature>
<dbReference type="SUPFAM" id="SSF52151">
    <property type="entry name" value="FabD/lysophospholipase-like"/>
    <property type="match status" value="2"/>
</dbReference>
<accession>A0A7M1KM63</accession>
<evidence type="ECO:0000313" key="3">
    <source>
        <dbReference type="EMBL" id="QOQ77313.1"/>
    </source>
</evidence>
<gene>
    <name evidence="3" type="ORF">IMF22_09880</name>
</gene>
<dbReference type="InterPro" id="IPR016035">
    <property type="entry name" value="Acyl_Trfase/lysoPLipase"/>
</dbReference>
<feature type="transmembrane region" description="Helical" evidence="2">
    <location>
        <begin position="248"/>
        <end position="272"/>
    </location>
</feature>
<dbReference type="AlphaFoldDB" id="A0A7M1KM63"/>
<keyword evidence="2" id="KW-0812">Transmembrane</keyword>
<reference evidence="3 4" key="1">
    <citation type="submission" date="2020-10" db="EMBL/GenBank/DDBJ databases">
        <title>High quality whole genome sequence of Pseudomonas poae PMA22.</title>
        <authorList>
            <person name="Hernandez J.G."/>
            <person name="Rodriguez P."/>
            <person name="Cuevas C."/>
            <person name="de la Calle F."/>
            <person name="Galan B."/>
            <person name="Garcia J.L."/>
        </authorList>
    </citation>
    <scope>NUCLEOTIDE SEQUENCE [LARGE SCALE GENOMIC DNA]</scope>
    <source>
        <strain evidence="3 4">PMA22</strain>
    </source>
</reference>
<feature type="transmembrane region" description="Helical" evidence="2">
    <location>
        <begin position="206"/>
        <end position="227"/>
    </location>
</feature>
<dbReference type="EMBL" id="CP063073">
    <property type="protein sequence ID" value="QOQ77313.1"/>
    <property type="molecule type" value="Genomic_DNA"/>
</dbReference>
<feature type="compositionally biased region" description="Low complexity" evidence="1">
    <location>
        <begin position="1043"/>
        <end position="1055"/>
    </location>
</feature>
<feature type="transmembrane region" description="Helical" evidence="2">
    <location>
        <begin position="320"/>
        <end position="340"/>
    </location>
</feature>
<dbReference type="GO" id="GO:0046475">
    <property type="term" value="P:glycerophospholipid catabolic process"/>
    <property type="evidence" value="ECO:0007669"/>
    <property type="project" value="TreeGrafter"/>
</dbReference>
<feature type="region of interest" description="Disordered" evidence="1">
    <location>
        <begin position="735"/>
        <end position="765"/>
    </location>
</feature>
<feature type="region of interest" description="Disordered" evidence="1">
    <location>
        <begin position="1029"/>
        <end position="1079"/>
    </location>
</feature>
<dbReference type="GO" id="GO:0005829">
    <property type="term" value="C:cytosol"/>
    <property type="evidence" value="ECO:0007669"/>
    <property type="project" value="TreeGrafter"/>
</dbReference>
<sequence>MEPVDTADTSKPDTSKEVPSLEALIRERRNHIQQSSGAECQPERWGLALSGGGIRSATFCYGLITALAKAKVFWRFDLMSTVSGGGYIGSMVGRMAQTTASAEQLQNQLGEEDSASHHRKWLRANSRYLTPRGSRDLLFVIVTFLRNLAGVHLELGCLGLLLGCALAGVDLLAWWLLDLFISHSQAFPTDTSPLQVWNAVSPWPTLWLALPIPVLWAAGAATWYWYLPAANRTTAQTDSAWHRVTDQLAIALWIGAAIVLLGAIDWIAWHIAKKPYQLFWLAGGLTAILAALRTLLPLVQQGGRSVSELIRQRLPMLLDLAGKFGLLVMATFWTSVVHALTTHRVWDANMEQVDFVGAAYAVGILASISLAWILISGRNLDFLNRSSLHNFYRARLTRAYLGAANPEREHDSKVTQVHAADDVQLNQYTPHAKGGPVHIINVCINQTYQRHGLHNLDRQGELMSLVGPGLYQVSGKAWHALKADARATLGAWMAISGAAAAPGLGAATRPGLATLLTTLGVRLGYWWNTADKEQSQPWYSSWLPKYTYLLSELLARFSGSDSRIQYLSDGGHSENTAAFPLLAARCKLIMLADCGSDPDYQFQDLENLIRRARIDLNVEIRFVKPAHQPVELFGSLDDLASPTHPACLALARVDYPGDDVPGVLVLVKPNLTTGLPEDIYNYSRDYPAFPQETTADQFFDEAQWESYFSLGCHLGKELNEKTLLSLTEMIQRGCGAVTPSAPNDETATSPQDDETPPSAQRRPGRIGVKSAAAAGLGISAIASAASAFWLALQNVSADSGAASRIDVQSLRPLYDTYAMLSLDPNSKTADEYVGRMAAQLMTTWRTVRANKQETLVLDNNETLDMLRTTYSLCQPLSHKLAVCKTLLDTFECPKKPAPTSAVSQNFGYWARHDPTGSPRLAARANSSYCQSTDSVVSSQQLAVATVAPQSKRQEQQRAALAVAAASRSKAAALAKPESPKPAAETVTQTKAVESAPTAVAMPQPEVAAVPESEVPALAATAEPEPTALAAPEAEPAEVPPPESDTSTSVPSVAAAPAPPADEIELSDSEAPTPDKPADPVCKGITLYTQIYGPAGRDNVRTLRSLWRTVGASVPPSRTCWIALAVRGAAALRLIASQRLFTILKMPRPVPNHLQQWPFSLPEAGMSCL</sequence>
<feature type="transmembrane region" description="Helical" evidence="2">
    <location>
        <begin position="355"/>
        <end position="375"/>
    </location>
</feature>
<keyword evidence="2" id="KW-1133">Transmembrane helix</keyword>
<dbReference type="PANTHER" id="PTHR10728:SF40">
    <property type="entry name" value="PATATIN FAMILY PROTEIN"/>
    <property type="match status" value="1"/>
</dbReference>
<feature type="transmembrane region" description="Helical" evidence="2">
    <location>
        <begin position="278"/>
        <end position="299"/>
    </location>
</feature>
<dbReference type="Proteomes" id="UP000594923">
    <property type="component" value="Chromosome"/>
</dbReference>
<dbReference type="Gene3D" id="3.40.1090.10">
    <property type="entry name" value="Cytosolic phospholipase A2 catalytic domain"/>
    <property type="match status" value="1"/>
</dbReference>
<name>A0A7M1KM63_9PSED</name>
<feature type="compositionally biased region" description="Polar residues" evidence="1">
    <location>
        <begin position="740"/>
        <end position="750"/>
    </location>
</feature>
<keyword evidence="2" id="KW-0472">Membrane</keyword>
<evidence type="ECO:0000256" key="1">
    <source>
        <dbReference type="SAM" id="MobiDB-lite"/>
    </source>
</evidence>
<evidence type="ECO:0000313" key="4">
    <source>
        <dbReference type="Proteomes" id="UP000594923"/>
    </source>
</evidence>
<evidence type="ECO:0000256" key="2">
    <source>
        <dbReference type="SAM" id="Phobius"/>
    </source>
</evidence>
<dbReference type="PANTHER" id="PTHR10728">
    <property type="entry name" value="CYTOSOLIC PHOSPHOLIPASE A2"/>
    <property type="match status" value="1"/>
</dbReference>
<proteinExistence type="predicted"/>
<feature type="transmembrane region" description="Helical" evidence="2">
    <location>
        <begin position="155"/>
        <end position="177"/>
    </location>
</feature>
<dbReference type="GO" id="GO:0004623">
    <property type="term" value="F:phospholipase A2 activity"/>
    <property type="evidence" value="ECO:0007669"/>
    <property type="project" value="TreeGrafter"/>
</dbReference>
<organism evidence="3 4">
    <name type="scientific">Pseudomonas poae</name>
    <dbReference type="NCBI Taxonomy" id="200451"/>
    <lineage>
        <taxon>Bacteria</taxon>
        <taxon>Pseudomonadati</taxon>
        <taxon>Pseudomonadota</taxon>
        <taxon>Gammaproteobacteria</taxon>
        <taxon>Pseudomonadales</taxon>
        <taxon>Pseudomonadaceae</taxon>
        <taxon>Pseudomonas</taxon>
    </lineage>
</organism>
<dbReference type="RefSeq" id="WP_197628162.1">
    <property type="nucleotide sequence ID" value="NZ_CP063073.1"/>
</dbReference>